<keyword evidence="1" id="KW-0812">Transmembrane</keyword>
<protein>
    <recommendedName>
        <fullName evidence="4">POTRA domain-containing protein</fullName>
    </recommendedName>
</protein>
<keyword evidence="1" id="KW-0472">Membrane</keyword>
<name>A0A1G2KRS9_9BACT</name>
<evidence type="ECO:0000313" key="2">
    <source>
        <dbReference type="EMBL" id="OHA01181.1"/>
    </source>
</evidence>
<reference evidence="2 3" key="1">
    <citation type="journal article" date="2016" name="Nat. Commun.">
        <title>Thousands of microbial genomes shed light on interconnected biogeochemical processes in an aquifer system.</title>
        <authorList>
            <person name="Anantharaman K."/>
            <person name="Brown C.T."/>
            <person name="Hug L.A."/>
            <person name="Sharon I."/>
            <person name="Castelle C.J."/>
            <person name="Probst A.J."/>
            <person name="Thomas B.C."/>
            <person name="Singh A."/>
            <person name="Wilkins M.J."/>
            <person name="Karaoz U."/>
            <person name="Brodie E.L."/>
            <person name="Williams K.H."/>
            <person name="Hubbard S.S."/>
            <person name="Banfield J.F."/>
        </authorList>
    </citation>
    <scope>NUCLEOTIDE SEQUENCE [LARGE SCALE GENOMIC DNA]</scope>
</reference>
<gene>
    <name evidence="2" type="ORF">A3C16_04665</name>
</gene>
<feature type="transmembrane region" description="Helical" evidence="1">
    <location>
        <begin position="36"/>
        <end position="56"/>
    </location>
</feature>
<proteinExistence type="predicted"/>
<keyword evidence="1" id="KW-1133">Transmembrane helix</keyword>
<evidence type="ECO:0000256" key="1">
    <source>
        <dbReference type="SAM" id="Phobius"/>
    </source>
</evidence>
<dbReference type="Proteomes" id="UP000177811">
    <property type="component" value="Unassembled WGS sequence"/>
</dbReference>
<dbReference type="AlphaFoldDB" id="A0A1G2KRS9"/>
<organism evidence="2 3">
    <name type="scientific">Candidatus Sungbacteria bacterium RIFCSPHIGHO2_02_FULL_51_29</name>
    <dbReference type="NCBI Taxonomy" id="1802273"/>
    <lineage>
        <taxon>Bacteria</taxon>
        <taxon>Candidatus Sungiibacteriota</taxon>
    </lineage>
</organism>
<evidence type="ECO:0000313" key="3">
    <source>
        <dbReference type="Proteomes" id="UP000177811"/>
    </source>
</evidence>
<evidence type="ECO:0008006" key="4">
    <source>
        <dbReference type="Google" id="ProtNLM"/>
    </source>
</evidence>
<sequence length="326" mass="36323">MHMGAPMGMKIKRWDSDSHSSKFLFKRRLRRRRSPWSYAAWGFFIVIIFFGVGWGVRWGAHHPYFRVHTVSVAGLRGIAESEVRERVWEYLFGSIGYLIPRDNMLVISREGLAEAVRKKFPKAKEVLIEKHLPDVLAVTIRERDLWGLACSSVGGSTDETVVAEQEPMSATGGIIFDDEDSDVSAEVAPRGEARNCLLIDEEGFAFGAFEGLGVGVLPTIYAQGGGSSSGGVVVAKTYIDYFLAAREGAAKLNADLIGLVLDDANPKDYTLLFAGDWRILTPRATDPAVWISQVKTLFETELKDRTGAIEYIDLRFGNKVFYKFQQ</sequence>
<comment type="caution">
    <text evidence="2">The sequence shown here is derived from an EMBL/GenBank/DDBJ whole genome shotgun (WGS) entry which is preliminary data.</text>
</comment>
<dbReference type="EMBL" id="MHQL01000069">
    <property type="protein sequence ID" value="OHA01181.1"/>
    <property type="molecule type" value="Genomic_DNA"/>
</dbReference>
<accession>A0A1G2KRS9</accession>